<keyword evidence="3" id="KW-0804">Transcription</keyword>
<dbReference type="EMBL" id="JBJYXY010000001">
    <property type="protein sequence ID" value="MFN2976854.1"/>
    <property type="molecule type" value="Genomic_DNA"/>
</dbReference>
<evidence type="ECO:0000256" key="1">
    <source>
        <dbReference type="ARBA" id="ARBA00023015"/>
    </source>
</evidence>
<evidence type="ECO:0000256" key="3">
    <source>
        <dbReference type="ARBA" id="ARBA00023163"/>
    </source>
</evidence>
<dbReference type="PANTHER" id="PTHR47506:SF6">
    <property type="entry name" value="HTH-TYPE TRANSCRIPTIONAL REPRESSOR NEMR"/>
    <property type="match status" value="1"/>
</dbReference>
<dbReference type="SUPFAM" id="SSF48498">
    <property type="entry name" value="Tetracyclin repressor-like, C-terminal domain"/>
    <property type="match status" value="1"/>
</dbReference>
<dbReference type="Gene3D" id="1.10.357.10">
    <property type="entry name" value="Tetracycline Repressor, domain 2"/>
    <property type="match status" value="1"/>
</dbReference>
<dbReference type="PROSITE" id="PS50977">
    <property type="entry name" value="HTH_TETR_2"/>
    <property type="match status" value="1"/>
</dbReference>
<proteinExistence type="predicted"/>
<evidence type="ECO:0000256" key="2">
    <source>
        <dbReference type="ARBA" id="ARBA00023125"/>
    </source>
</evidence>
<dbReference type="InterPro" id="IPR009057">
    <property type="entry name" value="Homeodomain-like_sf"/>
</dbReference>
<reference evidence="6 7" key="1">
    <citation type="submission" date="2024-12" db="EMBL/GenBank/DDBJ databases">
        <authorList>
            <person name="Lee Y."/>
        </authorList>
    </citation>
    <scope>NUCLEOTIDE SEQUENCE [LARGE SCALE GENOMIC DNA]</scope>
    <source>
        <strain evidence="6 7">03SUJ4</strain>
    </source>
</reference>
<evidence type="ECO:0000256" key="4">
    <source>
        <dbReference type="PROSITE-ProRule" id="PRU00335"/>
    </source>
</evidence>
<keyword evidence="1" id="KW-0805">Transcription regulation</keyword>
<evidence type="ECO:0000259" key="5">
    <source>
        <dbReference type="PROSITE" id="PS50977"/>
    </source>
</evidence>
<dbReference type="RefSeq" id="WP_263414961.1">
    <property type="nucleotide sequence ID" value="NZ_BAABBH010000001.1"/>
</dbReference>
<dbReference type="SUPFAM" id="SSF46689">
    <property type="entry name" value="Homeodomain-like"/>
    <property type="match status" value="1"/>
</dbReference>
<dbReference type="InterPro" id="IPR001647">
    <property type="entry name" value="HTH_TetR"/>
</dbReference>
<dbReference type="Pfam" id="PF00440">
    <property type="entry name" value="TetR_N"/>
    <property type="match status" value="1"/>
</dbReference>
<dbReference type="PRINTS" id="PR00455">
    <property type="entry name" value="HTHTETR"/>
</dbReference>
<gene>
    <name evidence="6" type="ORF">ACK2TP_13875</name>
</gene>
<organism evidence="6 7">
    <name type="scientific">Terriglobus aquaticus</name>
    <dbReference type="NCBI Taxonomy" id="940139"/>
    <lineage>
        <taxon>Bacteria</taxon>
        <taxon>Pseudomonadati</taxon>
        <taxon>Acidobacteriota</taxon>
        <taxon>Terriglobia</taxon>
        <taxon>Terriglobales</taxon>
        <taxon>Acidobacteriaceae</taxon>
        <taxon>Terriglobus</taxon>
    </lineage>
</organism>
<evidence type="ECO:0000313" key="6">
    <source>
        <dbReference type="EMBL" id="MFN2976854.1"/>
    </source>
</evidence>
<feature type="domain" description="HTH tetR-type" evidence="5">
    <location>
        <begin position="3"/>
        <end position="63"/>
    </location>
</feature>
<dbReference type="Pfam" id="PF16925">
    <property type="entry name" value="TetR_C_13"/>
    <property type="match status" value="1"/>
</dbReference>
<feature type="DNA-binding region" description="H-T-H motif" evidence="4">
    <location>
        <begin position="26"/>
        <end position="45"/>
    </location>
</feature>
<sequence length="193" mass="21360">MQSETAERILQTANALLIDRGYSAFSYADIADAVQIRKASIHYHFPTKAGLVVAVLQAHRGRILEGMEALDRRFSNPLTRLREYFKFWEGCIADQTLSFCVGALLSAEMPSLPEEVQAEVRQHFATLTRWFEATLKAGVRAGEIKLPGKVDTEAQVLIASMHGAMLSARATRSCDVFRAVSHAVLARITPAKK</sequence>
<name>A0ABW9KQR1_9BACT</name>
<keyword evidence="2 4" id="KW-0238">DNA-binding</keyword>
<dbReference type="InterPro" id="IPR036271">
    <property type="entry name" value="Tet_transcr_reg_TetR-rel_C_sf"/>
</dbReference>
<dbReference type="Proteomes" id="UP001634747">
    <property type="component" value="Unassembled WGS sequence"/>
</dbReference>
<evidence type="ECO:0000313" key="7">
    <source>
        <dbReference type="Proteomes" id="UP001634747"/>
    </source>
</evidence>
<dbReference type="PANTHER" id="PTHR47506">
    <property type="entry name" value="TRANSCRIPTIONAL REGULATORY PROTEIN"/>
    <property type="match status" value="1"/>
</dbReference>
<accession>A0ABW9KQR1</accession>
<protein>
    <submittedName>
        <fullName evidence="6">TetR/AcrR family transcriptional regulator</fullName>
    </submittedName>
</protein>
<keyword evidence="7" id="KW-1185">Reference proteome</keyword>
<dbReference type="InterPro" id="IPR011075">
    <property type="entry name" value="TetR_C"/>
</dbReference>
<comment type="caution">
    <text evidence="6">The sequence shown here is derived from an EMBL/GenBank/DDBJ whole genome shotgun (WGS) entry which is preliminary data.</text>
</comment>